<keyword evidence="7 11" id="KW-1133">Transmembrane helix</keyword>
<evidence type="ECO:0000313" key="13">
    <source>
        <dbReference type="Proteomes" id="UP000675664"/>
    </source>
</evidence>
<gene>
    <name evidence="12" type="ORF">KCX82_12525</name>
</gene>
<reference evidence="12" key="1">
    <citation type="submission" date="2021-04" db="EMBL/GenBank/DDBJ databases">
        <title>Sinoanaerobacter chloroacetimidivorans sp. nov., an obligate anaerobic bacterium isolated from anaerobic sludge.</title>
        <authorList>
            <person name="Bao Y."/>
        </authorList>
    </citation>
    <scope>NUCLEOTIDE SEQUENCE</scope>
    <source>
        <strain evidence="12">BAD-6</strain>
    </source>
</reference>
<feature type="transmembrane region" description="Helical" evidence="11">
    <location>
        <begin position="68"/>
        <end position="85"/>
    </location>
</feature>
<evidence type="ECO:0000256" key="1">
    <source>
        <dbReference type="ARBA" id="ARBA00004651"/>
    </source>
</evidence>
<dbReference type="GO" id="GO:0005886">
    <property type="term" value="C:plasma membrane"/>
    <property type="evidence" value="ECO:0007669"/>
    <property type="project" value="UniProtKB-SubCell"/>
</dbReference>
<feature type="transmembrane region" description="Helical" evidence="11">
    <location>
        <begin position="12"/>
        <end position="33"/>
    </location>
</feature>
<feature type="transmembrane region" description="Helical" evidence="11">
    <location>
        <begin position="39"/>
        <end position="61"/>
    </location>
</feature>
<evidence type="ECO:0000256" key="8">
    <source>
        <dbReference type="ARBA" id="ARBA00023136"/>
    </source>
</evidence>
<evidence type="ECO:0000256" key="4">
    <source>
        <dbReference type="ARBA" id="ARBA00022475"/>
    </source>
</evidence>
<protein>
    <recommendedName>
        <fullName evidence="10">Autoinducer 2 import system permease protein LsrC</fullName>
    </recommendedName>
</protein>
<feature type="transmembrane region" description="Helical" evidence="11">
    <location>
        <begin position="296"/>
        <end position="315"/>
    </location>
</feature>
<evidence type="ECO:0000256" key="9">
    <source>
        <dbReference type="ARBA" id="ARBA00025439"/>
    </source>
</evidence>
<dbReference type="GO" id="GO:0022857">
    <property type="term" value="F:transmembrane transporter activity"/>
    <property type="evidence" value="ECO:0007669"/>
    <property type="project" value="InterPro"/>
</dbReference>
<proteinExistence type="predicted"/>
<comment type="caution">
    <text evidence="12">The sequence shown here is derived from an EMBL/GenBank/DDBJ whole genome shotgun (WGS) entry which is preliminary data.</text>
</comment>
<evidence type="ECO:0000256" key="11">
    <source>
        <dbReference type="SAM" id="Phobius"/>
    </source>
</evidence>
<feature type="transmembrane region" description="Helical" evidence="11">
    <location>
        <begin position="159"/>
        <end position="181"/>
    </location>
</feature>
<evidence type="ECO:0000256" key="3">
    <source>
        <dbReference type="ARBA" id="ARBA00022448"/>
    </source>
</evidence>
<comment type="function">
    <text evidence="9">Part of the ABC transporter complex LsrABCD involved in autoinducer 2 (AI-2) import. Probably responsible for the translocation of the substrate across the membrane.</text>
</comment>
<comment type="subunit">
    <text evidence="2">The complex is composed of two ATP-binding proteins (LsrA), two transmembrane proteins (LsrC and LsrD) and a solute-binding protein (LsrB).</text>
</comment>
<keyword evidence="5" id="KW-0997">Cell inner membrane</keyword>
<keyword evidence="13" id="KW-1185">Reference proteome</keyword>
<dbReference type="AlphaFoldDB" id="A0A8J7W0S6"/>
<feature type="transmembrane region" description="Helical" evidence="11">
    <location>
        <begin position="188"/>
        <end position="206"/>
    </location>
</feature>
<evidence type="ECO:0000256" key="10">
    <source>
        <dbReference type="ARBA" id="ARBA00039382"/>
    </source>
</evidence>
<keyword evidence="8 11" id="KW-0472">Membrane</keyword>
<dbReference type="EMBL" id="JAGSND010000008">
    <property type="protein sequence ID" value="MBR0598707.1"/>
    <property type="molecule type" value="Genomic_DNA"/>
</dbReference>
<keyword evidence="6 11" id="KW-0812">Transmembrane</keyword>
<feature type="transmembrane region" description="Helical" evidence="11">
    <location>
        <begin position="91"/>
        <end position="111"/>
    </location>
</feature>
<name>A0A8J7W0S6_9FIRM</name>
<dbReference type="Pfam" id="PF02653">
    <property type="entry name" value="BPD_transp_2"/>
    <property type="match status" value="1"/>
</dbReference>
<dbReference type="PANTHER" id="PTHR32196">
    <property type="entry name" value="ABC TRANSPORTER PERMEASE PROTEIN YPHD-RELATED-RELATED"/>
    <property type="match status" value="1"/>
</dbReference>
<accession>A0A8J7W0S6</accession>
<dbReference type="PANTHER" id="PTHR32196:SF29">
    <property type="entry name" value="AUTOINDUCER 2 IMPORT SYSTEM PERMEASE PROTEIN LSRC"/>
    <property type="match status" value="1"/>
</dbReference>
<feature type="transmembrane region" description="Helical" evidence="11">
    <location>
        <begin position="248"/>
        <end position="276"/>
    </location>
</feature>
<keyword evidence="3" id="KW-0813">Transport</keyword>
<feature type="transmembrane region" description="Helical" evidence="11">
    <location>
        <begin position="118"/>
        <end position="139"/>
    </location>
</feature>
<keyword evidence="4" id="KW-1003">Cell membrane</keyword>
<reference evidence="12" key="2">
    <citation type="submission" date="2021-04" db="EMBL/GenBank/DDBJ databases">
        <authorList>
            <person name="Liu J."/>
        </authorList>
    </citation>
    <scope>NUCLEOTIDE SEQUENCE</scope>
    <source>
        <strain evidence="12">BAD-6</strain>
    </source>
</reference>
<feature type="transmembrane region" description="Helical" evidence="11">
    <location>
        <begin position="212"/>
        <end position="236"/>
    </location>
</feature>
<sequence length="343" mass="36106">MKIIAEKMAKTRELFTVAFMLLLFLITGLINPSFLAGDNLLLCFNGSVIYILLAIGVSFVITTGDIDVSVGATMGFTAAVCATLIRDGSSLMTAVVSAVAIGAVIGLINGLGVTKLRIPAIIMTLGINGVVRGSIYVYTQGKWVENLPAVFKSYGQISLFGFVNLFLLGTVLIVVGTYLYLHRARKGKYFAAIGDNIGGATLIGIPVDRVRITAFVLSGVFAAIAGVVFASKVGFVTPTAGNGYEMKAIAACVLGGVSLTGGVGSVIGAMFGAVIMSSISRILVFLQFSSNWDDTITGILLIIIVVADALIQTHLKEKARKERLAARDLKAQSHFEEKEVLAG</sequence>
<evidence type="ECO:0000256" key="7">
    <source>
        <dbReference type="ARBA" id="ARBA00022989"/>
    </source>
</evidence>
<dbReference type="RefSeq" id="WP_227018840.1">
    <property type="nucleotide sequence ID" value="NZ_JAGSND010000008.1"/>
</dbReference>
<dbReference type="InterPro" id="IPR001851">
    <property type="entry name" value="ABC_transp_permease"/>
</dbReference>
<organism evidence="12 13">
    <name type="scientific">Sinanaerobacter chloroacetimidivorans</name>
    <dbReference type="NCBI Taxonomy" id="2818044"/>
    <lineage>
        <taxon>Bacteria</taxon>
        <taxon>Bacillati</taxon>
        <taxon>Bacillota</taxon>
        <taxon>Clostridia</taxon>
        <taxon>Peptostreptococcales</taxon>
        <taxon>Anaerovoracaceae</taxon>
        <taxon>Sinanaerobacter</taxon>
    </lineage>
</organism>
<evidence type="ECO:0000313" key="12">
    <source>
        <dbReference type="EMBL" id="MBR0598707.1"/>
    </source>
</evidence>
<evidence type="ECO:0000256" key="5">
    <source>
        <dbReference type="ARBA" id="ARBA00022519"/>
    </source>
</evidence>
<evidence type="ECO:0000256" key="2">
    <source>
        <dbReference type="ARBA" id="ARBA00011262"/>
    </source>
</evidence>
<evidence type="ECO:0000256" key="6">
    <source>
        <dbReference type="ARBA" id="ARBA00022692"/>
    </source>
</evidence>
<dbReference type="CDD" id="cd06579">
    <property type="entry name" value="TM_PBP1_transp_AraH_like"/>
    <property type="match status" value="1"/>
</dbReference>
<dbReference type="Proteomes" id="UP000675664">
    <property type="component" value="Unassembled WGS sequence"/>
</dbReference>
<comment type="subcellular location">
    <subcellularLocation>
        <location evidence="1">Cell membrane</location>
        <topology evidence="1">Multi-pass membrane protein</topology>
    </subcellularLocation>
</comment>